<dbReference type="InterPro" id="IPR015797">
    <property type="entry name" value="NUDIX_hydrolase-like_dom_sf"/>
</dbReference>
<dbReference type="GO" id="GO:0016787">
    <property type="term" value="F:hydrolase activity"/>
    <property type="evidence" value="ECO:0007669"/>
    <property type="project" value="UniProtKB-KW"/>
</dbReference>
<dbReference type="OrthoDB" id="9805113at2"/>
<organism evidence="2 3">
    <name type="scientific">Actinomadura craniellae</name>
    <dbReference type="NCBI Taxonomy" id="2231787"/>
    <lineage>
        <taxon>Bacteria</taxon>
        <taxon>Bacillati</taxon>
        <taxon>Actinomycetota</taxon>
        <taxon>Actinomycetes</taxon>
        <taxon>Streptosporangiales</taxon>
        <taxon>Thermomonosporaceae</taxon>
        <taxon>Actinomadura</taxon>
    </lineage>
</organism>
<comment type="caution">
    <text evidence="2">The sequence shown here is derived from an EMBL/GenBank/DDBJ whole genome shotgun (WGS) entry which is preliminary data.</text>
</comment>
<evidence type="ECO:0000259" key="1">
    <source>
        <dbReference type="PROSITE" id="PS51462"/>
    </source>
</evidence>
<dbReference type="EMBL" id="QLYX01000002">
    <property type="protein sequence ID" value="RAY16403.1"/>
    <property type="molecule type" value="Genomic_DNA"/>
</dbReference>
<dbReference type="Pfam" id="PF15891">
    <property type="entry name" value="Nuc_deoxyri_tr2"/>
    <property type="match status" value="1"/>
</dbReference>
<evidence type="ECO:0000313" key="2">
    <source>
        <dbReference type="EMBL" id="RAY16403.1"/>
    </source>
</evidence>
<dbReference type="InterPro" id="IPR039470">
    <property type="entry name" value="Nuc_deoxyri_tr2"/>
</dbReference>
<dbReference type="Gene3D" id="3.90.79.10">
    <property type="entry name" value="Nucleoside Triphosphate Pyrophosphohydrolase"/>
    <property type="match status" value="1"/>
</dbReference>
<proteinExistence type="predicted"/>
<dbReference type="Proteomes" id="UP000251891">
    <property type="component" value="Unassembled WGS sequence"/>
</dbReference>
<keyword evidence="3" id="KW-1185">Reference proteome</keyword>
<dbReference type="AlphaFoldDB" id="A0A365HDS1"/>
<dbReference type="SUPFAM" id="SSF55811">
    <property type="entry name" value="Nudix"/>
    <property type="match status" value="1"/>
</dbReference>
<dbReference type="RefSeq" id="WP_111863742.1">
    <property type="nucleotide sequence ID" value="NZ_QLYX01000002.1"/>
</dbReference>
<reference evidence="2 3" key="1">
    <citation type="submission" date="2018-06" db="EMBL/GenBank/DDBJ databases">
        <title>Actinomadura craniellae sp. nov. isolated from marine sponge Craniella sp.</title>
        <authorList>
            <person name="Li L."/>
            <person name="Xu Q.H."/>
            <person name="Lin H.W."/>
            <person name="Lu Y.H."/>
        </authorList>
    </citation>
    <scope>NUCLEOTIDE SEQUENCE [LARGE SCALE GENOMIC DNA]</scope>
    <source>
        <strain evidence="2 3">LHW63021</strain>
    </source>
</reference>
<keyword evidence="2" id="KW-0378">Hydrolase</keyword>
<accession>A0A365HDS1</accession>
<protein>
    <submittedName>
        <fullName evidence="2">NUDIX hydrolase</fullName>
    </submittedName>
</protein>
<dbReference type="PROSITE" id="PS51462">
    <property type="entry name" value="NUDIX"/>
    <property type="match status" value="1"/>
</dbReference>
<feature type="domain" description="Nudix hydrolase" evidence="1">
    <location>
        <begin position="209"/>
        <end position="385"/>
    </location>
</feature>
<dbReference type="InterPro" id="IPR000086">
    <property type="entry name" value="NUDIX_hydrolase_dom"/>
</dbReference>
<evidence type="ECO:0000313" key="3">
    <source>
        <dbReference type="Proteomes" id="UP000251891"/>
    </source>
</evidence>
<gene>
    <name evidence="2" type="ORF">DPM19_05885</name>
</gene>
<dbReference type="Gene3D" id="3.40.50.450">
    <property type="match status" value="1"/>
</dbReference>
<name>A0A365HDS1_9ACTN</name>
<sequence length="388" mass="42063">MGGEVTVVYALEEPPGEWDAAVFLAGPTPRSPDVLSWRPEMIGELRRRWPGPGRLVVFSPEHWDGLHDDYTGQVGWEERCLNLADEVIFWVPRDLVTLPAFTTNVEWGMWHDSGRAVFGAPPDAPKNRYLLHYAGVSGVPTATTPGDAAAAALRRIGAGARRAAGEREVPLLVWRTASFQAWYAAQRGAGNALRAARLEWAAPANRLWLLRAHVHVAAEDRVKDNEVVLLRPDVSVVVLYRPGVTPADTEVVLVREFRTPGATADGFVHELPGGSGPGDPPAVAVAEVAEETGLRITPDRLRAHGSRQVAATLSSYRAHLFSAELTAGELAVLRAGGPHGTAADGERTYPEVATYGEIVHARLVDWSTLGMLAEAFFADRPRIPETGR</sequence>